<accession>F0EL66</accession>
<dbReference type="Proteomes" id="UP000004835">
    <property type="component" value="Unassembled WGS sequence"/>
</dbReference>
<name>F0EL66_ENTCA</name>
<dbReference type="Pfam" id="PF08860">
    <property type="entry name" value="DUF1827"/>
    <property type="match status" value="1"/>
</dbReference>
<evidence type="ECO:0000313" key="1">
    <source>
        <dbReference type="EMBL" id="EGC69166.1"/>
    </source>
</evidence>
<dbReference type="InterPro" id="IPR038226">
    <property type="entry name" value="LMG18311-like_sf"/>
</dbReference>
<dbReference type="AlphaFoldDB" id="F0EL66"/>
<sequence length="106" mass="11913">MSLVKLINVTNSHSRLVLNQLENTDAELVKVYTAGDTTVIFTSAPNHNEILLINKKRTIRPTEVEEIKNYFLKKLPDGSYDPATISVIQMPEVVEISIKKTLSSSR</sequence>
<organism evidence="1 2">
    <name type="scientific">Enterococcus casseliflavus ATCC 12755</name>
    <dbReference type="NCBI Taxonomy" id="888066"/>
    <lineage>
        <taxon>Bacteria</taxon>
        <taxon>Bacillati</taxon>
        <taxon>Bacillota</taxon>
        <taxon>Bacilli</taxon>
        <taxon>Lactobacillales</taxon>
        <taxon>Enterococcaceae</taxon>
        <taxon>Enterococcus</taxon>
    </lineage>
</organism>
<gene>
    <name evidence="1" type="ORF">HMPREF9087_2158</name>
</gene>
<dbReference type="Gene3D" id="3.40.1720.10">
    <property type="entry name" value="Streptococcus thermophilus LMG 18311 protein like"/>
    <property type="match status" value="1"/>
</dbReference>
<reference evidence="1 2" key="1">
    <citation type="submission" date="2011-01" db="EMBL/GenBank/DDBJ databases">
        <authorList>
            <person name="Muzny D."/>
            <person name="Qin X."/>
            <person name="Deng J."/>
            <person name="Jiang H."/>
            <person name="Liu Y."/>
            <person name="Qu J."/>
            <person name="Song X.-Z."/>
            <person name="Zhang L."/>
            <person name="Thornton R."/>
            <person name="Coyle M."/>
            <person name="Francisco L."/>
            <person name="Jackson L."/>
            <person name="Javaid M."/>
            <person name="Korchina V."/>
            <person name="Kovar C."/>
            <person name="Mata R."/>
            <person name="Mathew T."/>
            <person name="Ngo R."/>
            <person name="Nguyen L."/>
            <person name="Nguyen N."/>
            <person name="Okwuonu G."/>
            <person name="Ongeri F."/>
            <person name="Pham C."/>
            <person name="Simmons D."/>
            <person name="Wilczek-Boney K."/>
            <person name="Hale W."/>
            <person name="Jakkamsetti A."/>
            <person name="Pham P."/>
            <person name="Ruth R."/>
            <person name="San Lucas F."/>
            <person name="Warren J."/>
            <person name="Zhang J."/>
            <person name="Zhao Z."/>
            <person name="Zhou C."/>
            <person name="Zhu D."/>
            <person name="Lee S."/>
            <person name="Bess C."/>
            <person name="Blankenburg K."/>
            <person name="Forbes L."/>
            <person name="Fu Q."/>
            <person name="Gubbala S."/>
            <person name="Hirani K."/>
            <person name="Jayaseelan J.C."/>
            <person name="Lara F."/>
            <person name="Munidasa M."/>
            <person name="Palculict T."/>
            <person name="Patil S."/>
            <person name="Pu L.-L."/>
            <person name="Saada N."/>
            <person name="Tang L."/>
            <person name="Weissenberger G."/>
            <person name="Zhu Y."/>
            <person name="Hemphill L."/>
            <person name="Shang Y."/>
            <person name="Youmans B."/>
            <person name="Ayvaz T."/>
            <person name="Ross M."/>
            <person name="Santibanez J."/>
            <person name="Aqrawi P."/>
            <person name="Gross S."/>
            <person name="Joshi V."/>
            <person name="Fowler G."/>
            <person name="Nazareth L."/>
            <person name="Reid J."/>
            <person name="Worley K."/>
            <person name="Petrosino J."/>
            <person name="Highlander S."/>
            <person name="Gibbs R."/>
        </authorList>
    </citation>
    <scope>NUCLEOTIDE SEQUENCE [LARGE SCALE GENOMIC DNA]</scope>
    <source>
        <strain evidence="1 2">ATCC 12755</strain>
    </source>
</reference>
<proteinExistence type="predicted"/>
<comment type="caution">
    <text evidence="1">The sequence shown here is derived from an EMBL/GenBank/DDBJ whole genome shotgun (WGS) entry which is preliminary data.</text>
</comment>
<dbReference type="HOGENOM" id="CLU_163965_0_0_9"/>
<dbReference type="InterPro" id="IPR014959">
    <property type="entry name" value="DUF1827"/>
</dbReference>
<evidence type="ECO:0000313" key="2">
    <source>
        <dbReference type="Proteomes" id="UP000004835"/>
    </source>
</evidence>
<dbReference type="EMBL" id="AEWT01000018">
    <property type="protein sequence ID" value="EGC69166.1"/>
    <property type="molecule type" value="Genomic_DNA"/>
</dbReference>
<protein>
    <submittedName>
        <fullName evidence="1">Uncharacterized protein</fullName>
    </submittedName>
</protein>